<dbReference type="GO" id="GO:0046872">
    <property type="term" value="F:metal ion binding"/>
    <property type="evidence" value="ECO:0007669"/>
    <property type="project" value="UniProtKB-KW"/>
</dbReference>
<dbReference type="OrthoDB" id="407298at2759"/>
<reference evidence="10" key="1">
    <citation type="journal article" date="2020" name="Stud. Mycol.">
        <title>101 Dothideomycetes genomes: a test case for predicting lifestyles and emergence of pathogens.</title>
        <authorList>
            <person name="Haridas S."/>
            <person name="Albert R."/>
            <person name="Binder M."/>
            <person name="Bloem J."/>
            <person name="Labutti K."/>
            <person name="Salamov A."/>
            <person name="Andreopoulos B."/>
            <person name="Baker S."/>
            <person name="Barry K."/>
            <person name="Bills G."/>
            <person name="Bluhm B."/>
            <person name="Cannon C."/>
            <person name="Castanera R."/>
            <person name="Culley D."/>
            <person name="Daum C."/>
            <person name="Ezra D."/>
            <person name="Gonzalez J."/>
            <person name="Henrissat B."/>
            <person name="Kuo A."/>
            <person name="Liang C."/>
            <person name="Lipzen A."/>
            <person name="Lutzoni F."/>
            <person name="Magnuson J."/>
            <person name="Mondo S."/>
            <person name="Nolan M."/>
            <person name="Ohm R."/>
            <person name="Pangilinan J."/>
            <person name="Park H.-J."/>
            <person name="Ramirez L."/>
            <person name="Alfaro M."/>
            <person name="Sun H."/>
            <person name="Tritt A."/>
            <person name="Yoshinaga Y."/>
            <person name="Zwiers L.-H."/>
            <person name="Turgeon B."/>
            <person name="Goodwin S."/>
            <person name="Spatafora J."/>
            <person name="Crous P."/>
            <person name="Grigoriev I."/>
        </authorList>
    </citation>
    <scope>NUCLEOTIDE SEQUENCE</scope>
    <source>
        <strain evidence="10">CBS 690.94</strain>
    </source>
</reference>
<dbReference type="PANTHER" id="PTHR33577">
    <property type="entry name" value="STERIGMATOCYSTIN BIOSYNTHESIS PEROXIDASE STCC-RELATED"/>
    <property type="match status" value="1"/>
</dbReference>
<feature type="chain" id="PRO_5040169557" evidence="8">
    <location>
        <begin position="17"/>
        <end position="257"/>
    </location>
</feature>
<gene>
    <name evidence="10" type="ORF">P171DRAFT_457448</name>
</gene>
<keyword evidence="11" id="KW-1185">Reference proteome</keyword>
<evidence type="ECO:0000313" key="10">
    <source>
        <dbReference type="EMBL" id="KAF2440629.1"/>
    </source>
</evidence>
<keyword evidence="6" id="KW-0408">Iron</keyword>
<name>A0A9P4U6Y8_9PLEO</name>
<evidence type="ECO:0000256" key="1">
    <source>
        <dbReference type="ARBA" id="ARBA00001970"/>
    </source>
</evidence>
<accession>A0A9P4U6Y8</accession>
<evidence type="ECO:0000256" key="8">
    <source>
        <dbReference type="SAM" id="SignalP"/>
    </source>
</evidence>
<comment type="caution">
    <text evidence="10">The sequence shown here is derived from an EMBL/GenBank/DDBJ whole genome shotgun (WGS) entry which is preliminary data.</text>
</comment>
<dbReference type="Pfam" id="PF01328">
    <property type="entry name" value="Peroxidase_2"/>
    <property type="match status" value="1"/>
</dbReference>
<dbReference type="AlphaFoldDB" id="A0A9P4U6Y8"/>
<keyword evidence="2" id="KW-0575">Peroxidase</keyword>
<dbReference type="PANTHER" id="PTHR33577:SF9">
    <property type="entry name" value="PEROXIDASE STCC"/>
    <property type="match status" value="1"/>
</dbReference>
<evidence type="ECO:0000256" key="6">
    <source>
        <dbReference type="ARBA" id="ARBA00023004"/>
    </source>
</evidence>
<evidence type="ECO:0000259" key="9">
    <source>
        <dbReference type="PROSITE" id="PS51405"/>
    </source>
</evidence>
<organism evidence="10 11">
    <name type="scientific">Karstenula rhodostoma CBS 690.94</name>
    <dbReference type="NCBI Taxonomy" id="1392251"/>
    <lineage>
        <taxon>Eukaryota</taxon>
        <taxon>Fungi</taxon>
        <taxon>Dikarya</taxon>
        <taxon>Ascomycota</taxon>
        <taxon>Pezizomycotina</taxon>
        <taxon>Dothideomycetes</taxon>
        <taxon>Pleosporomycetidae</taxon>
        <taxon>Pleosporales</taxon>
        <taxon>Massarineae</taxon>
        <taxon>Didymosphaeriaceae</taxon>
        <taxon>Karstenula</taxon>
    </lineage>
</organism>
<evidence type="ECO:0000256" key="4">
    <source>
        <dbReference type="ARBA" id="ARBA00022723"/>
    </source>
</evidence>
<evidence type="ECO:0000256" key="3">
    <source>
        <dbReference type="ARBA" id="ARBA00022617"/>
    </source>
</evidence>
<proteinExistence type="inferred from homology"/>
<comment type="similarity">
    <text evidence="7">Belongs to the chloroperoxidase family.</text>
</comment>
<comment type="cofactor">
    <cofactor evidence="1">
        <name>heme b</name>
        <dbReference type="ChEBI" id="CHEBI:60344"/>
    </cofactor>
</comment>
<dbReference type="EMBL" id="MU001507">
    <property type="protein sequence ID" value="KAF2440629.1"/>
    <property type="molecule type" value="Genomic_DNA"/>
</dbReference>
<keyword evidence="3" id="KW-0349">Heme</keyword>
<evidence type="ECO:0000256" key="7">
    <source>
        <dbReference type="ARBA" id="ARBA00025795"/>
    </source>
</evidence>
<feature type="domain" description="Heme haloperoxidase family profile" evidence="9">
    <location>
        <begin position="19"/>
        <end position="230"/>
    </location>
</feature>
<dbReference type="Gene3D" id="1.10.489.10">
    <property type="entry name" value="Chloroperoxidase-like"/>
    <property type="match status" value="1"/>
</dbReference>
<dbReference type="GO" id="GO:0004601">
    <property type="term" value="F:peroxidase activity"/>
    <property type="evidence" value="ECO:0007669"/>
    <property type="project" value="UniProtKB-KW"/>
</dbReference>
<dbReference type="Proteomes" id="UP000799764">
    <property type="component" value="Unassembled WGS sequence"/>
</dbReference>
<evidence type="ECO:0000313" key="11">
    <source>
        <dbReference type="Proteomes" id="UP000799764"/>
    </source>
</evidence>
<keyword evidence="8" id="KW-0732">Signal</keyword>
<keyword evidence="4" id="KW-0479">Metal-binding</keyword>
<sequence>MKIVTTILALAALAAAQFNYDDWRAPASGDLRSPCPGLNALANHGFLPRDGRNITQATLIKATAAVNLSTEVAVGLFLAALKTSSDPASGAFSLQDLKKHNIIEHDGSLSRVDTGTPGAGDQEFNCDVFNEFKSFLNGATQISLPLAAAARWGRIKSAHKSNPKFVYGPSQRFNSYAETSIYFQLLLDPTKGTVPLDWLEIFFSEERLPAREGWKTSSSINGLGTGSILLQVAMATDEKDADLVLPPKPGYGFSHAV</sequence>
<dbReference type="InterPro" id="IPR036851">
    <property type="entry name" value="Chloroperoxidase-like_sf"/>
</dbReference>
<dbReference type="SUPFAM" id="SSF47571">
    <property type="entry name" value="Cloroperoxidase"/>
    <property type="match status" value="1"/>
</dbReference>
<feature type="signal peptide" evidence="8">
    <location>
        <begin position="1"/>
        <end position="16"/>
    </location>
</feature>
<dbReference type="PROSITE" id="PS51405">
    <property type="entry name" value="HEME_HALOPEROXIDASE"/>
    <property type="match status" value="1"/>
</dbReference>
<dbReference type="InterPro" id="IPR000028">
    <property type="entry name" value="Chloroperoxidase"/>
</dbReference>
<protein>
    <submittedName>
        <fullName evidence="10">Cloroperoxidase</fullName>
    </submittedName>
</protein>
<evidence type="ECO:0000256" key="2">
    <source>
        <dbReference type="ARBA" id="ARBA00022559"/>
    </source>
</evidence>
<keyword evidence="5" id="KW-0560">Oxidoreductase</keyword>
<evidence type="ECO:0000256" key="5">
    <source>
        <dbReference type="ARBA" id="ARBA00023002"/>
    </source>
</evidence>